<name>A0ACC6NZB4_9BURK</name>
<sequence length="204" mass="21428">MFDSQLLALGKAPLGRLADTLHRRGWHADTVTGCGFVAALVAAALIVAGHSTLALVAIAANRLADGLDGELARRAGPTDRGAFLDITLDFLFYAMIPLAFALADPAANALAAAVLIFSFIGTGTSFLAFAILAQRRGLSSTRYPSKGFYYLGGLTEAGETLAVFTLMALFPAWFVPLAYGFALLCLISTALRIRAGLEAFQAPD</sequence>
<evidence type="ECO:0000313" key="2">
    <source>
        <dbReference type="Proteomes" id="UP001364695"/>
    </source>
</evidence>
<evidence type="ECO:0000313" key="1">
    <source>
        <dbReference type="EMBL" id="MEJ7137326.1"/>
    </source>
</evidence>
<accession>A0ACC6NZB4</accession>
<dbReference type="Proteomes" id="UP001364695">
    <property type="component" value="Unassembled WGS sequence"/>
</dbReference>
<proteinExistence type="predicted"/>
<keyword evidence="2" id="KW-1185">Reference proteome</keyword>
<organism evidence="1 2">
    <name type="scientific">Amphibiibacter pelophylacis</name>
    <dbReference type="NCBI Taxonomy" id="1799477"/>
    <lineage>
        <taxon>Bacteria</taxon>
        <taxon>Pseudomonadati</taxon>
        <taxon>Pseudomonadota</taxon>
        <taxon>Betaproteobacteria</taxon>
        <taxon>Burkholderiales</taxon>
        <taxon>Sphaerotilaceae</taxon>
        <taxon>Amphibiibacter</taxon>
    </lineage>
</organism>
<gene>
    <name evidence="1" type="ORF">RV045_02630</name>
</gene>
<reference evidence="1" key="1">
    <citation type="submission" date="2023-10" db="EMBL/GenBank/DDBJ databases">
        <title>Amphibacter perezi, gen. nov., sp. nov. a novel taxa of the family Comamonadaceae, class Betaproteobacteria isolated from the skin microbiota of Pelophylax perezi from different populations.</title>
        <authorList>
            <person name="Costa S."/>
            <person name="Proenca D.N."/>
            <person name="Lopes I."/>
            <person name="Morais P.V."/>
        </authorList>
    </citation>
    <scope>NUCLEOTIDE SEQUENCE</scope>
    <source>
        <strain evidence="1">SL12-8</strain>
    </source>
</reference>
<dbReference type="EMBL" id="JAWDIE010000003">
    <property type="protein sequence ID" value="MEJ7137326.1"/>
    <property type="molecule type" value="Genomic_DNA"/>
</dbReference>
<comment type="caution">
    <text evidence="1">The sequence shown here is derived from an EMBL/GenBank/DDBJ whole genome shotgun (WGS) entry which is preliminary data.</text>
</comment>
<protein>
    <submittedName>
        <fullName evidence="1">CDP-alcohol phosphatidyltransferase family protein</fullName>
    </submittedName>
</protein>